<evidence type="ECO:0000256" key="1">
    <source>
        <dbReference type="SAM" id="MobiDB-lite"/>
    </source>
</evidence>
<comment type="caution">
    <text evidence="2">The sequence shown here is derived from an EMBL/GenBank/DDBJ whole genome shotgun (WGS) entry which is preliminary data.</text>
</comment>
<feature type="compositionally biased region" description="Basic and acidic residues" evidence="1">
    <location>
        <begin position="175"/>
        <end position="185"/>
    </location>
</feature>
<reference evidence="2 3" key="1">
    <citation type="submission" date="2023-02" db="EMBL/GenBank/DDBJ databases">
        <title>LHISI_Scaffold_Assembly.</title>
        <authorList>
            <person name="Stuart O.P."/>
            <person name="Cleave R."/>
            <person name="Magrath M.J.L."/>
            <person name="Mikheyev A.S."/>
        </authorList>
    </citation>
    <scope>NUCLEOTIDE SEQUENCE [LARGE SCALE GENOMIC DNA]</scope>
    <source>
        <strain evidence="2">Daus_M_001</strain>
        <tissue evidence="2">Leg muscle</tissue>
    </source>
</reference>
<evidence type="ECO:0000313" key="2">
    <source>
        <dbReference type="EMBL" id="KAJ8880617.1"/>
    </source>
</evidence>
<accession>A0ABQ9H8K4</accession>
<keyword evidence="3" id="KW-1185">Reference proteome</keyword>
<organism evidence="2 3">
    <name type="scientific">Dryococelus australis</name>
    <dbReference type="NCBI Taxonomy" id="614101"/>
    <lineage>
        <taxon>Eukaryota</taxon>
        <taxon>Metazoa</taxon>
        <taxon>Ecdysozoa</taxon>
        <taxon>Arthropoda</taxon>
        <taxon>Hexapoda</taxon>
        <taxon>Insecta</taxon>
        <taxon>Pterygota</taxon>
        <taxon>Neoptera</taxon>
        <taxon>Polyneoptera</taxon>
        <taxon>Phasmatodea</taxon>
        <taxon>Verophasmatodea</taxon>
        <taxon>Anareolatae</taxon>
        <taxon>Phasmatidae</taxon>
        <taxon>Eurycanthinae</taxon>
        <taxon>Dryococelus</taxon>
    </lineage>
</organism>
<gene>
    <name evidence="2" type="ORF">PR048_017087</name>
</gene>
<dbReference type="EMBL" id="JARBHB010000006">
    <property type="protein sequence ID" value="KAJ8880617.1"/>
    <property type="molecule type" value="Genomic_DNA"/>
</dbReference>
<feature type="compositionally biased region" description="Basic and acidic residues" evidence="1">
    <location>
        <begin position="159"/>
        <end position="168"/>
    </location>
</feature>
<name>A0ABQ9H8K4_9NEOP</name>
<feature type="region of interest" description="Disordered" evidence="1">
    <location>
        <begin position="159"/>
        <end position="208"/>
    </location>
</feature>
<evidence type="ECO:0000313" key="3">
    <source>
        <dbReference type="Proteomes" id="UP001159363"/>
    </source>
</evidence>
<protein>
    <submittedName>
        <fullName evidence="2">Uncharacterized protein</fullName>
    </submittedName>
</protein>
<sequence>MQQFVNKMRNGETGHKSKSGALLDMLAEVASQKLHSDPAVQSATIRQSPSRLPNKSKRLLCCGKAANSTSVTLGELQNMSPNHLLKLFADFDGDEMKRTFIYTCRIDTVNCYKQFSSFGSENKAREQMKNHLQSHVSQLTAEGSLTKIFETVESQKRKANGEWKEISGGKKVQRSRKDSLQLKEPDENDSNIPNKKLSSPNTREPASAQKCINPDSVRAGKHVSCSIYREHNYTSLNLVAAPEKIEESIVTDTEYALIHVFDDSMAVAQYEEVPVYENSKTLEQEGTVSKPADDVVMNSTLAFHQGKPGSIPGWVTRFSQVGIMPDDAIGLRVFSGISHLPRPFILTPLHIHFYHPHRSQDLVVLVCCVDNDWVKQLSIYGGKDGDVPDPGIVEHQVSGKI</sequence>
<dbReference type="Proteomes" id="UP001159363">
    <property type="component" value="Chromosome 5"/>
</dbReference>
<feature type="compositionally biased region" description="Polar residues" evidence="1">
    <location>
        <begin position="190"/>
        <end position="204"/>
    </location>
</feature>
<proteinExistence type="predicted"/>